<evidence type="ECO:0000256" key="2">
    <source>
        <dbReference type="ARBA" id="ARBA00005517"/>
    </source>
</evidence>
<dbReference type="GO" id="GO:0009088">
    <property type="term" value="P:threonine biosynthetic process"/>
    <property type="evidence" value="ECO:0007669"/>
    <property type="project" value="UniProtKB-UniRule"/>
</dbReference>
<evidence type="ECO:0000313" key="9">
    <source>
        <dbReference type="Proteomes" id="UP000679179"/>
    </source>
</evidence>
<dbReference type="EC" id="4.2.3.1" evidence="5"/>
<dbReference type="EMBL" id="BOPZ01000022">
    <property type="protein sequence ID" value="GIM29779.1"/>
    <property type="molecule type" value="Genomic_DNA"/>
</dbReference>
<name>A0A919S1L9_9CLOT</name>
<dbReference type="GO" id="GO:0004794">
    <property type="term" value="F:threonine deaminase activity"/>
    <property type="evidence" value="ECO:0007669"/>
    <property type="project" value="TreeGrafter"/>
</dbReference>
<feature type="domain" description="Tryptophan synthase beta chain-like PALP" evidence="7">
    <location>
        <begin position="72"/>
        <end position="377"/>
    </location>
</feature>
<keyword evidence="4" id="KW-0456">Lyase</keyword>
<dbReference type="InterPro" id="IPR036052">
    <property type="entry name" value="TrpB-like_PALP_sf"/>
</dbReference>
<keyword evidence="9" id="KW-1185">Reference proteome</keyword>
<dbReference type="RefSeq" id="WP_212904466.1">
    <property type="nucleotide sequence ID" value="NZ_BOPZ01000022.1"/>
</dbReference>
<dbReference type="InterPro" id="IPR001926">
    <property type="entry name" value="TrpB-like_PALP"/>
</dbReference>
<dbReference type="GO" id="GO:0006565">
    <property type="term" value="P:L-serine catabolic process"/>
    <property type="evidence" value="ECO:0007669"/>
    <property type="project" value="TreeGrafter"/>
</dbReference>
<dbReference type="GO" id="GO:0006567">
    <property type="term" value="P:L-threonine catabolic process"/>
    <property type="evidence" value="ECO:0007669"/>
    <property type="project" value="TreeGrafter"/>
</dbReference>
<dbReference type="NCBIfam" id="NF006050">
    <property type="entry name" value="PRK08197.1"/>
    <property type="match status" value="1"/>
</dbReference>
<evidence type="ECO:0000259" key="7">
    <source>
        <dbReference type="Pfam" id="PF00291"/>
    </source>
</evidence>
<dbReference type="PANTHER" id="PTHR48078:SF6">
    <property type="entry name" value="L-THREONINE DEHYDRATASE CATABOLIC TDCB"/>
    <property type="match status" value="1"/>
</dbReference>
<dbReference type="AlphaFoldDB" id="A0A919S1L9"/>
<dbReference type="GO" id="GO:0003941">
    <property type="term" value="F:L-serine ammonia-lyase activity"/>
    <property type="evidence" value="ECO:0007669"/>
    <property type="project" value="TreeGrafter"/>
</dbReference>
<dbReference type="InterPro" id="IPR004450">
    <property type="entry name" value="Thr_synthase-like"/>
</dbReference>
<accession>A0A919S1L9</accession>
<evidence type="ECO:0000256" key="6">
    <source>
        <dbReference type="PIRSR" id="PIRSR604450-51"/>
    </source>
</evidence>
<dbReference type="Pfam" id="PF00291">
    <property type="entry name" value="PALP"/>
    <property type="match status" value="1"/>
</dbReference>
<proteinExistence type="inferred from homology"/>
<protein>
    <recommendedName>
        <fullName evidence="5">Threonine synthase</fullName>
        <ecNumber evidence="5">4.2.3.1</ecNumber>
    </recommendedName>
</protein>
<comment type="cofactor">
    <cofactor evidence="1 6">
        <name>pyridoxal 5'-phosphate</name>
        <dbReference type="ChEBI" id="CHEBI:597326"/>
    </cofactor>
</comment>
<organism evidence="8 9">
    <name type="scientific">Clostridium polyendosporum</name>
    <dbReference type="NCBI Taxonomy" id="69208"/>
    <lineage>
        <taxon>Bacteria</taxon>
        <taxon>Bacillati</taxon>
        <taxon>Bacillota</taxon>
        <taxon>Clostridia</taxon>
        <taxon>Eubacteriales</taxon>
        <taxon>Clostridiaceae</taxon>
        <taxon>Clostridium</taxon>
    </lineage>
</organism>
<dbReference type="CDD" id="cd01563">
    <property type="entry name" value="Thr-synth_1"/>
    <property type="match status" value="1"/>
</dbReference>
<sequence length="399" mass="42989">MSYLTLLECAKCKERYSADIPRNLCHCGGPLLARYDLETIKNNVSKSVFKNRQKGLWRFKELLPVSNEENIINLGEGDTPLLKASSLGEELGMDNLYIKDEGLNPTGTFKSRGAAVGVSKAKELGVKTIAMPTAGNAGGAWAAYSARAGIELIVAMPEDAPDLAKKESFIYGAKTYLVKGLISDAGKIIAGGVARHGWFDAATLKEPYRIEGKKTMGIEIAEYFNWEFPDAILYPTGGGVGIIGIWKAFQELKELGWIGEKVPKLIAVQSEGCNPIVKAFNEGSETSEFCANAQTIAGGIRVPKALGDFLVLEAVRESKGTAVEVKDSEIIDSLKLLARTEGMLVCPEGATLVAALTKLLSNGFIKQDEKVVLLNTGTGLKYPSLVDIDLPLLEVNTEI</sequence>
<dbReference type="PANTHER" id="PTHR48078">
    <property type="entry name" value="THREONINE DEHYDRATASE, MITOCHONDRIAL-RELATED"/>
    <property type="match status" value="1"/>
</dbReference>
<dbReference type="InterPro" id="IPR050147">
    <property type="entry name" value="Ser/Thr_Dehydratase"/>
</dbReference>
<evidence type="ECO:0000256" key="1">
    <source>
        <dbReference type="ARBA" id="ARBA00001933"/>
    </source>
</evidence>
<dbReference type="Proteomes" id="UP000679179">
    <property type="component" value="Unassembled WGS sequence"/>
</dbReference>
<dbReference type="SUPFAM" id="SSF53686">
    <property type="entry name" value="Tryptophan synthase beta subunit-like PLP-dependent enzymes"/>
    <property type="match status" value="1"/>
</dbReference>
<dbReference type="NCBIfam" id="TIGR00260">
    <property type="entry name" value="thrC"/>
    <property type="match status" value="1"/>
</dbReference>
<dbReference type="Gene3D" id="3.40.50.1100">
    <property type="match status" value="2"/>
</dbReference>
<comment type="caution">
    <text evidence="8">The sequence shown here is derived from an EMBL/GenBank/DDBJ whole genome shotgun (WGS) entry which is preliminary data.</text>
</comment>
<keyword evidence="3 6" id="KW-0663">Pyridoxal phosphate</keyword>
<evidence type="ECO:0000256" key="3">
    <source>
        <dbReference type="ARBA" id="ARBA00022898"/>
    </source>
</evidence>
<evidence type="ECO:0000256" key="4">
    <source>
        <dbReference type="ARBA" id="ARBA00023239"/>
    </source>
</evidence>
<dbReference type="GO" id="GO:0004795">
    <property type="term" value="F:threonine synthase activity"/>
    <property type="evidence" value="ECO:0007669"/>
    <property type="project" value="UniProtKB-UniRule"/>
</dbReference>
<comment type="similarity">
    <text evidence="2">Belongs to the threonine synthase family.</text>
</comment>
<evidence type="ECO:0000256" key="5">
    <source>
        <dbReference type="NCBIfam" id="TIGR00260"/>
    </source>
</evidence>
<gene>
    <name evidence="8" type="primary">thrC_2</name>
    <name evidence="8" type="ORF">CPJCM30710_24450</name>
</gene>
<dbReference type="GO" id="GO:0009097">
    <property type="term" value="P:isoleucine biosynthetic process"/>
    <property type="evidence" value="ECO:0007669"/>
    <property type="project" value="TreeGrafter"/>
</dbReference>
<feature type="modified residue" description="N6-(pyridoxal phosphate)lysine" evidence="6">
    <location>
        <position position="110"/>
    </location>
</feature>
<reference evidence="8" key="1">
    <citation type="submission" date="2021-03" db="EMBL/GenBank/DDBJ databases">
        <title>Taxonomic study of Clostridium polyendosporum from meadow-gley soil under rice.</title>
        <authorList>
            <person name="Kobayashi H."/>
            <person name="Tanizawa Y."/>
            <person name="Yagura M."/>
        </authorList>
    </citation>
    <scope>NUCLEOTIDE SEQUENCE</scope>
    <source>
        <strain evidence="8">JCM 30710</strain>
    </source>
</reference>
<evidence type="ECO:0000313" key="8">
    <source>
        <dbReference type="EMBL" id="GIM29779.1"/>
    </source>
</evidence>